<evidence type="ECO:0000259" key="10">
    <source>
        <dbReference type="Pfam" id="PF02803"/>
    </source>
</evidence>
<proteinExistence type="inferred from homology"/>
<dbReference type="Gene3D" id="3.40.47.10">
    <property type="match status" value="2"/>
</dbReference>
<protein>
    <recommendedName>
        <fullName evidence="6">Probable acetyl-CoA acetyltransferase</fullName>
        <ecNumber evidence="2">2.3.1.9</ecNumber>
    </recommendedName>
    <alternativeName>
        <fullName evidence="5">Acetoacetyl-CoA thiolase</fullName>
    </alternativeName>
</protein>
<feature type="domain" description="Thiolase C-terminal" evidence="10">
    <location>
        <begin position="276"/>
        <end position="396"/>
    </location>
</feature>
<dbReference type="EMBL" id="JACIBU010000002">
    <property type="protein sequence ID" value="MBB3678520.1"/>
    <property type="molecule type" value="Genomic_DNA"/>
</dbReference>
<dbReference type="InterPro" id="IPR020615">
    <property type="entry name" value="Thiolase_acyl_enz_int_AS"/>
</dbReference>
<dbReference type="PROSITE" id="PS00098">
    <property type="entry name" value="THIOLASE_1"/>
    <property type="match status" value="1"/>
</dbReference>
<reference evidence="12 13" key="1">
    <citation type="submission" date="2018-06" db="EMBL/GenBank/DDBJ databases">
        <title>Draft genome sequence of Modestobacter versicolor CP153-2.</title>
        <authorList>
            <person name="Gundlapally S.R."/>
        </authorList>
    </citation>
    <scope>NUCLEOTIDE SEQUENCE [LARGE SCALE GENOMIC DNA]</scope>
    <source>
        <strain evidence="12 13">CP153-2</strain>
    </source>
</reference>
<evidence type="ECO:0000313" key="12">
    <source>
        <dbReference type="EMBL" id="PZA20533.1"/>
    </source>
</evidence>
<evidence type="ECO:0000256" key="7">
    <source>
        <dbReference type="PIRSR" id="PIRSR000429-1"/>
    </source>
</evidence>
<dbReference type="InterPro" id="IPR020616">
    <property type="entry name" value="Thiolase_N"/>
</dbReference>
<dbReference type="AlphaFoldDB" id="A0A323V957"/>
<dbReference type="NCBIfam" id="TIGR01930">
    <property type="entry name" value="AcCoA-C-Actrans"/>
    <property type="match status" value="1"/>
</dbReference>
<evidence type="ECO:0000313" key="11">
    <source>
        <dbReference type="EMBL" id="MBB3678520.1"/>
    </source>
</evidence>
<dbReference type="EMBL" id="QKNV01000171">
    <property type="protein sequence ID" value="PZA20533.1"/>
    <property type="molecule type" value="Genomic_DNA"/>
</dbReference>
<dbReference type="PANTHER" id="PTHR18919:SF107">
    <property type="entry name" value="ACETYL-COA ACETYLTRANSFERASE, CYTOSOLIC"/>
    <property type="match status" value="1"/>
</dbReference>
<feature type="domain" description="Thiolase N-terminal" evidence="9">
    <location>
        <begin position="10"/>
        <end position="267"/>
    </location>
</feature>
<sequence length="409" mass="41677">MSQPAQNRSVIVGGARTPMGRLLGSLKDFSAADLGGIAIKAALERAGITGDQVDYVIMGHVIQAGAGQNPARPAAVAGGIPMSVPSFTLNKVCLSGLDAIALADQLIRAGEFEVVVAGGMESMTQAPHLLPRSRTGTKFGDATLVDSMAHDGLTDTFDQVAMGKLTEESNSRYGLTREEQDAYAAESHQKAARAAKDGIFDAEITPVLIPQRKGDPIEFREDEGIRPDTTAEGLAKLKPAFASDGTITAASASQISDGACAVVVMSAAKAGELGLTVLAEIGAHGVVAGPDATLQTQPSRAVQKACAREGIDPKDLDLVEFNEAFAAVAIVSTRELGIDPEKVNPNGGAIALGHPVGMSGARIVLDLALELGRRGGGVGAAALCGGGGQGDALILHVPGRALADQPVGA</sequence>
<feature type="active site" description="Acyl-thioester intermediate" evidence="7">
    <location>
        <position position="93"/>
    </location>
</feature>
<evidence type="ECO:0000313" key="13">
    <source>
        <dbReference type="Proteomes" id="UP000247602"/>
    </source>
</evidence>
<evidence type="ECO:0000256" key="6">
    <source>
        <dbReference type="ARBA" id="ARBA00040529"/>
    </source>
</evidence>
<evidence type="ECO:0000256" key="1">
    <source>
        <dbReference type="ARBA" id="ARBA00010982"/>
    </source>
</evidence>
<accession>A0A323V957</accession>
<feature type="active site" description="Proton acceptor" evidence="7">
    <location>
        <position position="384"/>
    </location>
</feature>
<dbReference type="InterPro" id="IPR016039">
    <property type="entry name" value="Thiolase-like"/>
</dbReference>
<dbReference type="PIRSF" id="PIRSF000429">
    <property type="entry name" value="Ac-CoA_Ac_transf"/>
    <property type="match status" value="1"/>
</dbReference>
<dbReference type="Pfam" id="PF00108">
    <property type="entry name" value="Thiolase_N"/>
    <property type="match status" value="1"/>
</dbReference>
<dbReference type="SUPFAM" id="SSF53901">
    <property type="entry name" value="Thiolase-like"/>
    <property type="match status" value="2"/>
</dbReference>
<evidence type="ECO:0000256" key="4">
    <source>
        <dbReference type="ARBA" id="ARBA00023315"/>
    </source>
</evidence>
<organism evidence="12 13">
    <name type="scientific">Modestobacter versicolor</name>
    <dbReference type="NCBI Taxonomy" id="429133"/>
    <lineage>
        <taxon>Bacteria</taxon>
        <taxon>Bacillati</taxon>
        <taxon>Actinomycetota</taxon>
        <taxon>Actinomycetes</taxon>
        <taxon>Geodermatophilales</taxon>
        <taxon>Geodermatophilaceae</taxon>
        <taxon>Modestobacter</taxon>
    </lineage>
</organism>
<dbReference type="Pfam" id="PF02803">
    <property type="entry name" value="Thiolase_C"/>
    <property type="match status" value="1"/>
</dbReference>
<dbReference type="CDD" id="cd00751">
    <property type="entry name" value="thiolase"/>
    <property type="match status" value="1"/>
</dbReference>
<dbReference type="PROSITE" id="PS00737">
    <property type="entry name" value="THIOLASE_2"/>
    <property type="match status" value="1"/>
</dbReference>
<name>A0A323V957_9ACTN</name>
<comment type="caution">
    <text evidence="12">The sequence shown here is derived from an EMBL/GenBank/DDBJ whole genome shotgun (WGS) entry which is preliminary data.</text>
</comment>
<dbReference type="EC" id="2.3.1.9" evidence="2"/>
<dbReference type="InterPro" id="IPR002155">
    <property type="entry name" value="Thiolase"/>
</dbReference>
<evidence type="ECO:0000256" key="5">
    <source>
        <dbReference type="ARBA" id="ARBA00030755"/>
    </source>
</evidence>
<dbReference type="PANTHER" id="PTHR18919">
    <property type="entry name" value="ACETYL-COA C-ACYLTRANSFERASE"/>
    <property type="match status" value="1"/>
</dbReference>
<keyword evidence="13" id="KW-1185">Reference proteome</keyword>
<feature type="active site" description="Proton acceptor" evidence="7">
    <location>
        <position position="354"/>
    </location>
</feature>
<dbReference type="InterPro" id="IPR020610">
    <property type="entry name" value="Thiolase_AS"/>
</dbReference>
<dbReference type="Proteomes" id="UP000247602">
    <property type="component" value="Unassembled WGS sequence"/>
</dbReference>
<dbReference type="GO" id="GO:0003985">
    <property type="term" value="F:acetyl-CoA C-acetyltransferase activity"/>
    <property type="evidence" value="ECO:0007669"/>
    <property type="project" value="UniProtKB-EC"/>
</dbReference>
<reference evidence="11 14" key="2">
    <citation type="submission" date="2020-08" db="EMBL/GenBank/DDBJ databases">
        <title>Sequencing the genomes of 1000 actinobacteria strains.</title>
        <authorList>
            <person name="Klenk H.-P."/>
        </authorList>
    </citation>
    <scope>NUCLEOTIDE SEQUENCE [LARGE SCALE GENOMIC DNA]</scope>
    <source>
        <strain evidence="11 14">DSM 16678</strain>
    </source>
</reference>
<keyword evidence="4 8" id="KW-0012">Acyltransferase</keyword>
<dbReference type="FunFam" id="3.40.47.10:FF:000010">
    <property type="entry name" value="Acetyl-CoA acetyltransferase (Thiolase)"/>
    <property type="match status" value="1"/>
</dbReference>
<comment type="similarity">
    <text evidence="1 8">Belongs to the thiolase-like superfamily. Thiolase family.</text>
</comment>
<evidence type="ECO:0000313" key="14">
    <source>
        <dbReference type="Proteomes" id="UP000580718"/>
    </source>
</evidence>
<dbReference type="RefSeq" id="WP_110553021.1">
    <property type="nucleotide sequence ID" value="NZ_JACIBU010000002.1"/>
</dbReference>
<keyword evidence="3 8" id="KW-0808">Transferase</keyword>
<dbReference type="Proteomes" id="UP000580718">
    <property type="component" value="Unassembled WGS sequence"/>
</dbReference>
<evidence type="ECO:0000256" key="3">
    <source>
        <dbReference type="ARBA" id="ARBA00022679"/>
    </source>
</evidence>
<evidence type="ECO:0000256" key="8">
    <source>
        <dbReference type="RuleBase" id="RU003557"/>
    </source>
</evidence>
<evidence type="ECO:0000256" key="2">
    <source>
        <dbReference type="ARBA" id="ARBA00012705"/>
    </source>
</evidence>
<dbReference type="InterPro" id="IPR020617">
    <property type="entry name" value="Thiolase_C"/>
</dbReference>
<dbReference type="OrthoDB" id="9764638at2"/>
<gene>
    <name evidence="12" type="ORF">DMO24_14980</name>
    <name evidence="11" type="ORF">FHX36_004309</name>
</gene>
<dbReference type="PROSITE" id="PS00099">
    <property type="entry name" value="THIOLASE_3"/>
    <property type="match status" value="1"/>
</dbReference>
<evidence type="ECO:0000259" key="9">
    <source>
        <dbReference type="Pfam" id="PF00108"/>
    </source>
</evidence>
<dbReference type="InterPro" id="IPR020613">
    <property type="entry name" value="Thiolase_CS"/>
</dbReference>